<evidence type="ECO:0000256" key="3">
    <source>
        <dbReference type="ARBA" id="ARBA00022989"/>
    </source>
</evidence>
<dbReference type="PANTHER" id="PTHR24064">
    <property type="entry name" value="SOLUTE CARRIER FAMILY 22 MEMBER"/>
    <property type="match status" value="1"/>
</dbReference>
<dbReference type="PROSITE" id="PS50850">
    <property type="entry name" value="MFS"/>
    <property type="match status" value="1"/>
</dbReference>
<dbReference type="InterPro" id="IPR005828">
    <property type="entry name" value="MFS_sugar_transport-like"/>
</dbReference>
<evidence type="ECO:0000313" key="8">
    <source>
        <dbReference type="Proteomes" id="UP000887575"/>
    </source>
</evidence>
<name>A0AAF3EQ52_9BILA</name>
<evidence type="ECO:0000256" key="6">
    <source>
        <dbReference type="SAM" id="Phobius"/>
    </source>
</evidence>
<evidence type="ECO:0000256" key="1">
    <source>
        <dbReference type="ARBA" id="ARBA00004141"/>
    </source>
</evidence>
<dbReference type="InterPro" id="IPR036259">
    <property type="entry name" value="MFS_trans_sf"/>
</dbReference>
<proteinExistence type="predicted"/>
<feature type="transmembrane region" description="Helical" evidence="6">
    <location>
        <begin position="129"/>
        <end position="148"/>
    </location>
</feature>
<keyword evidence="8" id="KW-1185">Reference proteome</keyword>
<evidence type="ECO:0000256" key="5">
    <source>
        <dbReference type="SAM" id="MobiDB-lite"/>
    </source>
</evidence>
<keyword evidence="4 6" id="KW-0472">Membrane</keyword>
<feature type="domain" description="Major facilitator superfamily (MFS) profile" evidence="7">
    <location>
        <begin position="53"/>
        <end position="511"/>
    </location>
</feature>
<feature type="transmembrane region" description="Helical" evidence="6">
    <location>
        <begin position="160"/>
        <end position="178"/>
    </location>
</feature>
<dbReference type="WBParaSite" id="MBELARI_LOCUS16102">
    <property type="protein sequence ID" value="MBELARI_LOCUS16102"/>
    <property type="gene ID" value="MBELARI_LOCUS16102"/>
</dbReference>
<dbReference type="Gene3D" id="1.20.1250.20">
    <property type="entry name" value="MFS general substrate transporter like domains"/>
    <property type="match status" value="1"/>
</dbReference>
<dbReference type="InterPro" id="IPR020846">
    <property type="entry name" value="MFS_dom"/>
</dbReference>
<keyword evidence="2 6" id="KW-0812">Transmembrane</keyword>
<dbReference type="AlphaFoldDB" id="A0AAF3EQ52"/>
<feature type="transmembrane region" description="Helical" evidence="6">
    <location>
        <begin position="486"/>
        <end position="505"/>
    </location>
</feature>
<feature type="compositionally biased region" description="Polar residues" evidence="5">
    <location>
        <begin position="1"/>
        <end position="17"/>
    </location>
</feature>
<dbReference type="Pfam" id="PF00083">
    <property type="entry name" value="Sugar_tr"/>
    <property type="match status" value="1"/>
</dbReference>
<feature type="transmembrane region" description="Helical" evidence="6">
    <location>
        <begin position="324"/>
        <end position="350"/>
    </location>
</feature>
<keyword evidence="3 6" id="KW-1133">Transmembrane helix</keyword>
<dbReference type="SUPFAM" id="SSF103473">
    <property type="entry name" value="MFS general substrate transporter"/>
    <property type="match status" value="1"/>
</dbReference>
<reference evidence="9" key="1">
    <citation type="submission" date="2024-02" db="UniProtKB">
        <authorList>
            <consortium name="WormBaseParasite"/>
        </authorList>
    </citation>
    <scope>IDENTIFICATION</scope>
</reference>
<organism evidence="8 9">
    <name type="scientific">Mesorhabditis belari</name>
    <dbReference type="NCBI Taxonomy" id="2138241"/>
    <lineage>
        <taxon>Eukaryota</taxon>
        <taxon>Metazoa</taxon>
        <taxon>Ecdysozoa</taxon>
        <taxon>Nematoda</taxon>
        <taxon>Chromadorea</taxon>
        <taxon>Rhabditida</taxon>
        <taxon>Rhabditina</taxon>
        <taxon>Rhabditomorpha</taxon>
        <taxon>Rhabditoidea</taxon>
        <taxon>Rhabditidae</taxon>
        <taxon>Mesorhabditinae</taxon>
        <taxon>Mesorhabditis</taxon>
    </lineage>
</organism>
<feature type="transmembrane region" description="Helical" evidence="6">
    <location>
        <begin position="216"/>
        <end position="237"/>
    </location>
</feature>
<evidence type="ECO:0000256" key="4">
    <source>
        <dbReference type="ARBA" id="ARBA00023136"/>
    </source>
</evidence>
<accession>A0AAF3EQ52</accession>
<evidence type="ECO:0000313" key="9">
    <source>
        <dbReference type="WBParaSite" id="MBELARI_LOCUS16102"/>
    </source>
</evidence>
<protein>
    <submittedName>
        <fullName evidence="9">Major facilitator superfamily (MFS) profile domain-containing protein</fullName>
    </submittedName>
</protein>
<evidence type="ECO:0000256" key="2">
    <source>
        <dbReference type="ARBA" id="ARBA00022692"/>
    </source>
</evidence>
<dbReference type="GO" id="GO:0016020">
    <property type="term" value="C:membrane"/>
    <property type="evidence" value="ECO:0007669"/>
    <property type="project" value="UniProtKB-SubCell"/>
</dbReference>
<feature type="transmembrane region" description="Helical" evidence="6">
    <location>
        <begin position="184"/>
        <end position="204"/>
    </location>
</feature>
<feature type="transmembrane region" description="Helical" evidence="6">
    <location>
        <begin position="362"/>
        <end position="383"/>
    </location>
</feature>
<evidence type="ECO:0000259" key="7">
    <source>
        <dbReference type="PROSITE" id="PS50850"/>
    </source>
</evidence>
<dbReference type="Proteomes" id="UP000887575">
    <property type="component" value="Unassembled WGS sequence"/>
</dbReference>
<feature type="region of interest" description="Disordered" evidence="5">
    <location>
        <begin position="1"/>
        <end position="20"/>
    </location>
</feature>
<dbReference type="GO" id="GO:0022857">
    <property type="term" value="F:transmembrane transporter activity"/>
    <property type="evidence" value="ECO:0007669"/>
    <property type="project" value="InterPro"/>
</dbReference>
<comment type="subcellular location">
    <subcellularLocation>
        <location evidence="1">Membrane</location>
        <topology evidence="1">Multi-pass membrane protein</topology>
    </subcellularLocation>
</comment>
<feature type="transmembrane region" description="Helical" evidence="6">
    <location>
        <begin position="47"/>
        <end position="67"/>
    </location>
</feature>
<feature type="transmembrane region" description="Helical" evidence="6">
    <location>
        <begin position="243"/>
        <end position="262"/>
    </location>
</feature>
<sequence length="543" mass="62058">MSDQMKFQSQNDPSSQPLFGEIRKTSGEKKEQTLDDYVHLSRYCFRVLVFSEFVLLSVMGNMVYMVYAGAEPRKVQCLDDNLAIFDEDVCNGNFSQNYDLLQANCSFYFESEFESVNINFGYFCEKTDYVKLSISFQMAGVLFGALLFGHMSDKHGRKKILMYCYVLCAGFQVLASFARTLMAFTMLRMLVGFFNGGQMTIFTVYKIEHIPKRHRLWISALISFAPNFIIMNGLAYISKDWVTFQRVLVLVSLPAFFISFFLNESPRWLLGRGRIGEAEKVLLEIQRIDGKTQHKEGLTRLLQIEFQKAEARERKAKNYSIRHLFYTANMAKATITLALGMVITSMINYGLMFNLEKLAGSIYWNSSLLGLLRWILNSTLGFLDYRFQKCGRKPFHFIAQFGSFLCLTVVAVGHLTGKSDEWSQFIRIATIVATAVCSQVYLSKGITSMEYFPSVVRNMGISFNSTWSRFGSILAPLMFRMHQSKALPFIFMAIISLIDAAGFQLNLPETKGKPMQDTLPEKANKRNEILVQKIENANELNVE</sequence>
<feature type="transmembrane region" description="Helical" evidence="6">
    <location>
        <begin position="395"/>
        <end position="416"/>
    </location>
</feature>